<dbReference type="Gene3D" id="3.40.1080.20">
    <property type="entry name" value="Acetyl-CoA hydrolase/transferase C-terminal domain"/>
    <property type="match status" value="1"/>
</dbReference>
<protein>
    <recommendedName>
        <fullName evidence="7">Acetyl-CoA hydrolase</fullName>
    </recommendedName>
</protein>
<gene>
    <name evidence="5" type="ORF">TIS948_LOCUS32302</name>
</gene>
<dbReference type="OrthoDB" id="10250396at2759"/>
<accession>A0A818E0D8</accession>
<dbReference type="PANTHER" id="PTHR21432:SF20">
    <property type="entry name" value="ACETYL-COA HYDROLASE"/>
    <property type="match status" value="1"/>
</dbReference>
<comment type="caution">
    <text evidence="5">The sequence shown here is derived from an EMBL/GenBank/DDBJ whole genome shotgun (WGS) entry which is preliminary data.</text>
</comment>
<dbReference type="InterPro" id="IPR037171">
    <property type="entry name" value="NagB/RpiA_transferase-like"/>
</dbReference>
<dbReference type="Proteomes" id="UP000663825">
    <property type="component" value="Unassembled WGS sequence"/>
</dbReference>
<sequence>MTRALIDKGLSSIKSGSRIFIHGCGGTPQHLNRLLAERANELRRVEIMGVLALDNTFTDPKLESSFFVNTLFASGFVRPCIANGTASYILALLSEMPRLFDENILPLDAAFIQVSPPDMHGYCSLGISIEVTRAALRNAKKVFAQINRNMPRVHGDTFVHMNQIDAYVEHDEPLIEVDYSKEISDVEKAIGKHVAELIDDRSTLQMGIGTIPDCVLKCLENHKDLSIASEMISDGVMNLIQKGVVTNRYKKFHPGITTCTFILGTRKLYDYVNDNPNIFAFDVGITNDPTQIRQNRKMCAINAAIEVDLTGQVCADSMGQMHYSGVGGQMDFMRGAALSHEGKPILVLPSQTTNGVSRIVNTLKEGAGVTTSRAHVHYIVTEYGATNLFGKNYQQRAKALIELAHPDHREALDRAAHKRFKNLY</sequence>
<dbReference type="AlphaFoldDB" id="A0A818E0D8"/>
<proteinExistence type="inferred from homology"/>
<dbReference type="Pfam" id="PF13336">
    <property type="entry name" value="AcetylCoA_hyd_C"/>
    <property type="match status" value="1"/>
</dbReference>
<evidence type="ECO:0000256" key="2">
    <source>
        <dbReference type="ARBA" id="ARBA00022679"/>
    </source>
</evidence>
<dbReference type="InterPro" id="IPR026888">
    <property type="entry name" value="AcetylCoA_hyd_C"/>
</dbReference>
<keyword evidence="2" id="KW-0808">Transferase</keyword>
<dbReference type="EMBL" id="CAJNXB010005915">
    <property type="protein sequence ID" value="CAF3456132.1"/>
    <property type="molecule type" value="Genomic_DNA"/>
</dbReference>
<feature type="domain" description="Acetyl-CoA hydrolase/transferase N-terminal" evidence="3">
    <location>
        <begin position="12"/>
        <end position="173"/>
    </location>
</feature>
<reference evidence="5" key="1">
    <citation type="submission" date="2021-02" db="EMBL/GenBank/DDBJ databases">
        <authorList>
            <person name="Nowell W R."/>
        </authorList>
    </citation>
    <scope>NUCLEOTIDE SEQUENCE</scope>
</reference>
<dbReference type="SUPFAM" id="SSF100950">
    <property type="entry name" value="NagB/RpiA/CoA transferase-like"/>
    <property type="match status" value="2"/>
</dbReference>
<dbReference type="Pfam" id="PF02550">
    <property type="entry name" value="AcetylCoA_hydro"/>
    <property type="match status" value="1"/>
</dbReference>
<evidence type="ECO:0000313" key="5">
    <source>
        <dbReference type="EMBL" id="CAF3456132.1"/>
    </source>
</evidence>
<dbReference type="InterPro" id="IPR038460">
    <property type="entry name" value="AcetylCoA_hyd_C_sf"/>
</dbReference>
<dbReference type="InterPro" id="IPR046433">
    <property type="entry name" value="ActCoA_hydro"/>
</dbReference>
<dbReference type="PANTHER" id="PTHR21432">
    <property type="entry name" value="ACETYL-COA HYDROLASE-RELATED"/>
    <property type="match status" value="1"/>
</dbReference>
<feature type="domain" description="Acetyl-CoA hydrolase/transferase C-terminal" evidence="4">
    <location>
        <begin position="264"/>
        <end position="415"/>
    </location>
</feature>
<name>A0A818E0D8_9BILA</name>
<evidence type="ECO:0000256" key="1">
    <source>
        <dbReference type="ARBA" id="ARBA00009632"/>
    </source>
</evidence>
<evidence type="ECO:0000259" key="3">
    <source>
        <dbReference type="Pfam" id="PF02550"/>
    </source>
</evidence>
<dbReference type="GO" id="GO:0006083">
    <property type="term" value="P:acetate metabolic process"/>
    <property type="evidence" value="ECO:0007669"/>
    <property type="project" value="InterPro"/>
</dbReference>
<dbReference type="Gene3D" id="3.30.750.70">
    <property type="entry name" value="4-hydroxybutyrate coenzyme like domains"/>
    <property type="match status" value="1"/>
</dbReference>
<dbReference type="GO" id="GO:0008775">
    <property type="term" value="F:acetate CoA-transferase activity"/>
    <property type="evidence" value="ECO:0007669"/>
    <property type="project" value="InterPro"/>
</dbReference>
<evidence type="ECO:0000259" key="4">
    <source>
        <dbReference type="Pfam" id="PF13336"/>
    </source>
</evidence>
<dbReference type="InterPro" id="IPR003702">
    <property type="entry name" value="ActCoA_hydro_N"/>
</dbReference>
<evidence type="ECO:0000313" key="6">
    <source>
        <dbReference type="Proteomes" id="UP000663825"/>
    </source>
</evidence>
<dbReference type="Gene3D" id="3.40.1080.10">
    <property type="entry name" value="Glutaconate Coenzyme A-transferase"/>
    <property type="match status" value="1"/>
</dbReference>
<evidence type="ECO:0008006" key="7">
    <source>
        <dbReference type="Google" id="ProtNLM"/>
    </source>
</evidence>
<comment type="similarity">
    <text evidence="1">Belongs to the acetyl-CoA hydrolase/transferase family.</text>
</comment>
<organism evidence="5 6">
    <name type="scientific">Rotaria socialis</name>
    <dbReference type="NCBI Taxonomy" id="392032"/>
    <lineage>
        <taxon>Eukaryota</taxon>
        <taxon>Metazoa</taxon>
        <taxon>Spiralia</taxon>
        <taxon>Gnathifera</taxon>
        <taxon>Rotifera</taxon>
        <taxon>Eurotatoria</taxon>
        <taxon>Bdelloidea</taxon>
        <taxon>Philodinida</taxon>
        <taxon>Philodinidae</taxon>
        <taxon>Rotaria</taxon>
    </lineage>
</organism>